<organism evidence="1 2">
    <name type="scientific">Vanrija pseudolonga</name>
    <dbReference type="NCBI Taxonomy" id="143232"/>
    <lineage>
        <taxon>Eukaryota</taxon>
        <taxon>Fungi</taxon>
        <taxon>Dikarya</taxon>
        <taxon>Basidiomycota</taxon>
        <taxon>Agaricomycotina</taxon>
        <taxon>Tremellomycetes</taxon>
        <taxon>Trichosporonales</taxon>
        <taxon>Trichosporonaceae</taxon>
        <taxon>Vanrija</taxon>
    </lineage>
</organism>
<evidence type="ECO:0000313" key="2">
    <source>
        <dbReference type="Proteomes" id="UP000827549"/>
    </source>
</evidence>
<proteinExistence type="predicted"/>
<dbReference type="EMBL" id="CP086718">
    <property type="protein sequence ID" value="WOO84176.1"/>
    <property type="molecule type" value="Genomic_DNA"/>
</dbReference>
<keyword evidence="2" id="KW-1185">Reference proteome</keyword>
<dbReference type="Proteomes" id="UP000827549">
    <property type="component" value="Chromosome 5"/>
</dbReference>
<accession>A0AAF1BK26</accession>
<evidence type="ECO:0000313" key="1">
    <source>
        <dbReference type="EMBL" id="WOO84176.1"/>
    </source>
</evidence>
<gene>
    <name evidence="1" type="ORF">LOC62_05G007697</name>
</gene>
<dbReference type="RefSeq" id="XP_062630202.1">
    <property type="nucleotide sequence ID" value="XM_062774218.1"/>
</dbReference>
<protein>
    <submittedName>
        <fullName evidence="1">Uncharacterized protein</fullName>
    </submittedName>
</protein>
<dbReference type="AlphaFoldDB" id="A0AAF1BK26"/>
<sequence>MSTTPRRRRPPAPPDIYKLALTTHPGYATFHKYEHYDEVLAKIERSAARGWPSHRGLIKNFVEHMDVLSAAREYLSTLPPERKVPSARGQALMRKVAKFEHYDYIKSFIDMHPQGRVRAELMVQLALHRHGVSKGYLLLLTREPLHAAPSRARIPACN</sequence>
<dbReference type="GeneID" id="87810869"/>
<name>A0AAF1BK26_9TREE</name>
<reference evidence="1" key="1">
    <citation type="submission" date="2023-10" db="EMBL/GenBank/DDBJ databases">
        <authorList>
            <person name="Noh H."/>
        </authorList>
    </citation>
    <scope>NUCLEOTIDE SEQUENCE</scope>
    <source>
        <strain evidence="1">DUCC4014</strain>
    </source>
</reference>